<feature type="domain" description="Enolase N-terminal" evidence="2">
    <location>
        <begin position="4"/>
        <end position="91"/>
    </location>
</feature>
<evidence type="ECO:0000313" key="3">
    <source>
        <dbReference type="EMBL" id="VEU56718.1"/>
    </source>
</evidence>
<dbReference type="GO" id="GO:0006096">
    <property type="term" value="P:glycolytic process"/>
    <property type="evidence" value="ECO:0007669"/>
    <property type="project" value="InterPro"/>
</dbReference>
<dbReference type="SMART" id="SM01193">
    <property type="entry name" value="Enolase_N"/>
    <property type="match status" value="1"/>
</dbReference>
<gene>
    <name evidence="3" type="primary">eno_4</name>
    <name evidence="3" type="ORF">NCTC10112_00703</name>
</gene>
<dbReference type="EMBL" id="LR214942">
    <property type="protein sequence ID" value="VEU56718.1"/>
    <property type="molecule type" value="Genomic_DNA"/>
</dbReference>
<accession>A0A448ZZQ4</accession>
<evidence type="ECO:0000256" key="1">
    <source>
        <dbReference type="ARBA" id="ARBA00022842"/>
    </source>
</evidence>
<dbReference type="Pfam" id="PF03952">
    <property type="entry name" value="Enolase_N"/>
    <property type="match status" value="1"/>
</dbReference>
<name>A0A448ZZQ4_METOS</name>
<dbReference type="SUPFAM" id="SSF54826">
    <property type="entry name" value="Enolase N-terminal domain-like"/>
    <property type="match status" value="1"/>
</dbReference>
<dbReference type="InterPro" id="IPR020811">
    <property type="entry name" value="Enolase_N"/>
</dbReference>
<proteinExistence type="predicted"/>
<dbReference type="GO" id="GO:0000015">
    <property type="term" value="C:phosphopyruvate hydratase complex"/>
    <property type="evidence" value="ECO:0007669"/>
    <property type="project" value="InterPro"/>
</dbReference>
<dbReference type="Proteomes" id="UP000290482">
    <property type="component" value="Plasmid 3"/>
</dbReference>
<keyword evidence="1" id="KW-0460">Magnesium</keyword>
<evidence type="ECO:0000313" key="4">
    <source>
        <dbReference type="Proteomes" id="UP000290482"/>
    </source>
</evidence>
<dbReference type="InterPro" id="IPR029017">
    <property type="entry name" value="Enolase-like_N"/>
</dbReference>
<dbReference type="KEGG" id="mob:NCTC10112_00703"/>
<evidence type="ECO:0000259" key="2">
    <source>
        <dbReference type="SMART" id="SM01193"/>
    </source>
</evidence>
<dbReference type="GO" id="GO:0000287">
    <property type="term" value="F:magnesium ion binding"/>
    <property type="evidence" value="ECO:0007669"/>
    <property type="project" value="InterPro"/>
</dbReference>
<dbReference type="PANTHER" id="PTHR11902:SF1">
    <property type="entry name" value="ENOLASE"/>
    <property type="match status" value="1"/>
</dbReference>
<organism evidence="3 4">
    <name type="scientific">Metamycoplasma orale</name>
    <name type="common">Mycoplasma orale</name>
    <dbReference type="NCBI Taxonomy" id="2121"/>
    <lineage>
        <taxon>Bacteria</taxon>
        <taxon>Bacillati</taxon>
        <taxon>Mycoplasmatota</taxon>
        <taxon>Mycoplasmoidales</taxon>
        <taxon>Metamycoplasmataceae</taxon>
        <taxon>Metamycoplasma</taxon>
    </lineage>
</organism>
<dbReference type="PANTHER" id="PTHR11902">
    <property type="entry name" value="ENOLASE"/>
    <property type="match status" value="1"/>
</dbReference>
<dbReference type="Gene3D" id="3.30.390.10">
    <property type="entry name" value="Enolase-like, N-terminal domain"/>
    <property type="match status" value="1"/>
</dbReference>
<dbReference type="InterPro" id="IPR000941">
    <property type="entry name" value="Enolase"/>
</dbReference>
<protein>
    <submittedName>
        <fullName evidence="3">Enolase</fullName>
        <ecNumber evidence="3">4.2.1.11</ecNumber>
    </submittedName>
</protein>
<dbReference type="GO" id="GO:0004634">
    <property type="term" value="F:phosphopyruvate hydratase activity"/>
    <property type="evidence" value="ECO:0007669"/>
    <property type="project" value="UniProtKB-EC"/>
</dbReference>
<keyword evidence="4" id="KW-1185">Reference proteome</keyword>
<dbReference type="AlphaFoldDB" id="A0A448ZZQ4"/>
<geneLocation type="plasmid" evidence="3">
    <name>3</name>
</geneLocation>
<sequence length="92" mass="10146">MSKITKILAYEVLDSRGNPTVKVELNTEKHFVEAMVPSGASTGSKEALELRDKNTKYEKNWFGGKGVQTAVDNVNNILAPKLIGKDVLKQKN</sequence>
<keyword evidence="3" id="KW-0614">Plasmid</keyword>
<dbReference type="EC" id="4.2.1.11" evidence="3"/>
<keyword evidence="3" id="KW-0456">Lyase</keyword>
<reference evidence="3 4" key="1">
    <citation type="submission" date="2019-01" db="EMBL/GenBank/DDBJ databases">
        <authorList>
            <consortium name="Pathogen Informatics"/>
        </authorList>
    </citation>
    <scope>NUCLEOTIDE SEQUENCE [LARGE SCALE GENOMIC DNA]</scope>
    <source>
        <strain evidence="3 4">NCTC10112</strain>
        <plasmid evidence="4">3</plasmid>
    </source>
</reference>